<dbReference type="AlphaFoldDB" id="A0A5B7CM81"/>
<accession>A0A5B7CM81</accession>
<comment type="caution">
    <text evidence="2">The sequence shown here is derived from an EMBL/GenBank/DDBJ whole genome shotgun (WGS) entry which is preliminary data.</text>
</comment>
<name>A0A5B7CM81_PORTR</name>
<keyword evidence="3" id="KW-1185">Reference proteome</keyword>
<feature type="region of interest" description="Disordered" evidence="1">
    <location>
        <begin position="44"/>
        <end position="79"/>
    </location>
</feature>
<protein>
    <submittedName>
        <fullName evidence="2">Uncharacterized protein</fullName>
    </submittedName>
</protein>
<dbReference type="EMBL" id="VSRR010000087">
    <property type="protein sequence ID" value="MPC09804.1"/>
    <property type="molecule type" value="Genomic_DNA"/>
</dbReference>
<sequence length="79" mass="7959">MCADDEGLSKLGVAEAMGDEFTQCSRLRKSLCVTGHLALDCLEEDEEGGGEEGSGDGLAGGAFLGREEGHRGGGGNGKG</sequence>
<dbReference type="Proteomes" id="UP000324222">
    <property type="component" value="Unassembled WGS sequence"/>
</dbReference>
<organism evidence="2 3">
    <name type="scientific">Portunus trituberculatus</name>
    <name type="common">Swimming crab</name>
    <name type="synonym">Neptunus trituberculatus</name>
    <dbReference type="NCBI Taxonomy" id="210409"/>
    <lineage>
        <taxon>Eukaryota</taxon>
        <taxon>Metazoa</taxon>
        <taxon>Ecdysozoa</taxon>
        <taxon>Arthropoda</taxon>
        <taxon>Crustacea</taxon>
        <taxon>Multicrustacea</taxon>
        <taxon>Malacostraca</taxon>
        <taxon>Eumalacostraca</taxon>
        <taxon>Eucarida</taxon>
        <taxon>Decapoda</taxon>
        <taxon>Pleocyemata</taxon>
        <taxon>Brachyura</taxon>
        <taxon>Eubrachyura</taxon>
        <taxon>Portunoidea</taxon>
        <taxon>Portunidae</taxon>
        <taxon>Portuninae</taxon>
        <taxon>Portunus</taxon>
    </lineage>
</organism>
<evidence type="ECO:0000256" key="1">
    <source>
        <dbReference type="SAM" id="MobiDB-lite"/>
    </source>
</evidence>
<evidence type="ECO:0000313" key="3">
    <source>
        <dbReference type="Proteomes" id="UP000324222"/>
    </source>
</evidence>
<evidence type="ECO:0000313" key="2">
    <source>
        <dbReference type="EMBL" id="MPC09804.1"/>
    </source>
</evidence>
<feature type="compositionally biased region" description="Acidic residues" evidence="1">
    <location>
        <begin position="44"/>
        <end position="54"/>
    </location>
</feature>
<gene>
    <name evidence="2" type="ORF">E2C01_002421</name>
</gene>
<proteinExistence type="predicted"/>
<reference evidence="2 3" key="1">
    <citation type="submission" date="2019-05" db="EMBL/GenBank/DDBJ databases">
        <title>Another draft genome of Portunus trituberculatus and its Hox gene families provides insights of decapod evolution.</title>
        <authorList>
            <person name="Jeong J.-H."/>
            <person name="Song I."/>
            <person name="Kim S."/>
            <person name="Choi T."/>
            <person name="Kim D."/>
            <person name="Ryu S."/>
            <person name="Kim W."/>
        </authorList>
    </citation>
    <scope>NUCLEOTIDE SEQUENCE [LARGE SCALE GENOMIC DNA]</scope>
    <source>
        <tissue evidence="2">Muscle</tissue>
    </source>
</reference>